<gene>
    <name evidence="2" type="primary">ABCA2_1</name>
    <name evidence="2" type="ORF">CM83_25873</name>
</gene>
<name>A0A0A9ZHT0_LYGHE</name>
<feature type="region of interest" description="Disordered" evidence="1">
    <location>
        <begin position="63"/>
        <end position="108"/>
    </location>
</feature>
<reference evidence="2" key="2">
    <citation type="submission" date="2014-07" db="EMBL/GenBank/DDBJ databases">
        <authorList>
            <person name="Hull J."/>
        </authorList>
    </citation>
    <scope>NUCLEOTIDE SEQUENCE</scope>
</reference>
<evidence type="ECO:0000256" key="1">
    <source>
        <dbReference type="SAM" id="MobiDB-lite"/>
    </source>
</evidence>
<accession>A0A0A9ZHT0</accession>
<dbReference type="EMBL" id="GBHO01000086">
    <property type="protein sequence ID" value="JAG43518.1"/>
    <property type="molecule type" value="Transcribed_RNA"/>
</dbReference>
<proteinExistence type="predicted"/>
<reference evidence="2" key="1">
    <citation type="journal article" date="2014" name="PLoS ONE">
        <title>Transcriptome-Based Identification of ABC Transporters in the Western Tarnished Plant Bug Lygus hesperus.</title>
        <authorList>
            <person name="Hull J.J."/>
            <person name="Chaney K."/>
            <person name="Geib S.M."/>
            <person name="Fabrick J.A."/>
            <person name="Brent C.S."/>
            <person name="Walsh D."/>
            <person name="Lavine L.C."/>
        </authorList>
    </citation>
    <scope>NUCLEOTIDE SEQUENCE</scope>
</reference>
<feature type="non-terminal residue" evidence="2">
    <location>
        <position position="108"/>
    </location>
</feature>
<protein>
    <submittedName>
        <fullName evidence="2">ABC transporter A family member 2</fullName>
    </submittedName>
</protein>
<evidence type="ECO:0000313" key="2">
    <source>
        <dbReference type="EMBL" id="JAG43518.1"/>
    </source>
</evidence>
<sequence length="108" mass="12681">MIVLQPQLHKETMVASIRNKPWEFFQEFRHFSKALTFDCILMVFVHASNHTCLVQPVTLQPPPFPPANQAPTTQLPYRTTPRRNRPSLQNTYIQREPMNRVSRVNNHT</sequence>
<organism evidence="2">
    <name type="scientific">Lygus hesperus</name>
    <name type="common">Western plant bug</name>
    <dbReference type="NCBI Taxonomy" id="30085"/>
    <lineage>
        <taxon>Eukaryota</taxon>
        <taxon>Metazoa</taxon>
        <taxon>Ecdysozoa</taxon>
        <taxon>Arthropoda</taxon>
        <taxon>Hexapoda</taxon>
        <taxon>Insecta</taxon>
        <taxon>Pterygota</taxon>
        <taxon>Neoptera</taxon>
        <taxon>Paraneoptera</taxon>
        <taxon>Hemiptera</taxon>
        <taxon>Heteroptera</taxon>
        <taxon>Panheteroptera</taxon>
        <taxon>Cimicomorpha</taxon>
        <taxon>Miridae</taxon>
        <taxon>Mirini</taxon>
        <taxon>Lygus</taxon>
    </lineage>
</organism>
<dbReference type="AlphaFoldDB" id="A0A0A9ZHT0"/>